<keyword evidence="6" id="KW-1185">Reference proteome</keyword>
<dbReference type="InterPro" id="IPR014710">
    <property type="entry name" value="RmlC-like_jellyroll"/>
</dbReference>
<dbReference type="Gene3D" id="2.60.120.10">
    <property type="entry name" value="Jelly Rolls"/>
    <property type="match status" value="1"/>
</dbReference>
<reference evidence="5 6" key="1">
    <citation type="submission" date="2020-03" db="EMBL/GenBank/DDBJ databases">
        <title>Genomic Encyclopedia of Type Strains, Phase IV (KMG-IV): sequencing the most valuable type-strain genomes for metagenomic binning, comparative biology and taxonomic classification.</title>
        <authorList>
            <person name="Goeker M."/>
        </authorList>
    </citation>
    <scope>NUCLEOTIDE SEQUENCE [LARGE SCALE GENOMIC DNA]</scope>
    <source>
        <strain evidence="5 6">DSM 22753</strain>
    </source>
</reference>
<proteinExistence type="predicted"/>
<dbReference type="SMART" id="SM00419">
    <property type="entry name" value="HTH_CRP"/>
    <property type="match status" value="1"/>
</dbReference>
<keyword evidence="2" id="KW-0238">DNA-binding</keyword>
<evidence type="ECO:0000313" key="5">
    <source>
        <dbReference type="EMBL" id="NIJ22936.1"/>
    </source>
</evidence>
<dbReference type="InterPro" id="IPR000595">
    <property type="entry name" value="cNMP-bd_dom"/>
</dbReference>
<comment type="caution">
    <text evidence="5">The sequence shown here is derived from an EMBL/GenBank/DDBJ whole genome shotgun (WGS) entry which is preliminary data.</text>
</comment>
<accession>A0ABX0TXA8</accession>
<dbReference type="InterPro" id="IPR036390">
    <property type="entry name" value="WH_DNA-bd_sf"/>
</dbReference>
<organism evidence="5 6">
    <name type="scientific">Sphingomonas japonica</name>
    <dbReference type="NCBI Taxonomy" id="511662"/>
    <lineage>
        <taxon>Bacteria</taxon>
        <taxon>Pseudomonadati</taxon>
        <taxon>Pseudomonadota</taxon>
        <taxon>Alphaproteobacteria</taxon>
        <taxon>Sphingomonadales</taxon>
        <taxon>Sphingomonadaceae</taxon>
        <taxon>Sphingomonas</taxon>
    </lineage>
</organism>
<dbReference type="RefSeq" id="WP_140048127.1">
    <property type="nucleotide sequence ID" value="NZ_BAAAEV010000001.1"/>
</dbReference>
<dbReference type="EMBL" id="JAASQP010000001">
    <property type="protein sequence ID" value="NIJ22936.1"/>
    <property type="molecule type" value="Genomic_DNA"/>
</dbReference>
<evidence type="ECO:0000259" key="4">
    <source>
        <dbReference type="PROSITE" id="PS51063"/>
    </source>
</evidence>
<evidence type="ECO:0000256" key="1">
    <source>
        <dbReference type="ARBA" id="ARBA00023015"/>
    </source>
</evidence>
<feature type="domain" description="HTH crp-type" evidence="4">
    <location>
        <begin position="144"/>
        <end position="218"/>
    </location>
</feature>
<sequence>MTALARRLDTPDRLEPADDTILAALPHIRRELEPGQYLVRDQGHPKYCCFLLSGFTIRHKFVGDGARQIVAINLPGDFVDLQHVLLETADHNVEALTACSVALIDAAALVDGAFASPAIGKALWRHSLVEASIFREWMANIGRRDGRARTAHLLCEVGVRRETAGLGARAQFELPMTQEQLGDALGLTAVHVNRSLRGLEAEGLIARTRRSVTVLDWNGLAAAADFDPAYLHHR</sequence>
<protein>
    <submittedName>
        <fullName evidence="5">CRP-like cAMP-binding protein</fullName>
    </submittedName>
</protein>
<evidence type="ECO:0000256" key="2">
    <source>
        <dbReference type="ARBA" id="ARBA00023125"/>
    </source>
</evidence>
<dbReference type="Pfam" id="PF00027">
    <property type="entry name" value="cNMP_binding"/>
    <property type="match status" value="1"/>
</dbReference>
<dbReference type="Gene3D" id="1.10.10.10">
    <property type="entry name" value="Winged helix-like DNA-binding domain superfamily/Winged helix DNA-binding domain"/>
    <property type="match status" value="1"/>
</dbReference>
<keyword evidence="3" id="KW-0804">Transcription</keyword>
<name>A0ABX0TXA8_9SPHN</name>
<dbReference type="SUPFAM" id="SSF46785">
    <property type="entry name" value="Winged helix' DNA-binding domain"/>
    <property type="match status" value="1"/>
</dbReference>
<dbReference type="Proteomes" id="UP000788153">
    <property type="component" value="Unassembled WGS sequence"/>
</dbReference>
<dbReference type="SUPFAM" id="SSF51206">
    <property type="entry name" value="cAMP-binding domain-like"/>
    <property type="match status" value="1"/>
</dbReference>
<dbReference type="InterPro" id="IPR012318">
    <property type="entry name" value="HTH_CRP"/>
</dbReference>
<evidence type="ECO:0000256" key="3">
    <source>
        <dbReference type="ARBA" id="ARBA00023163"/>
    </source>
</evidence>
<dbReference type="InterPro" id="IPR018490">
    <property type="entry name" value="cNMP-bd_dom_sf"/>
</dbReference>
<dbReference type="PROSITE" id="PS51063">
    <property type="entry name" value="HTH_CRP_2"/>
    <property type="match status" value="1"/>
</dbReference>
<dbReference type="InterPro" id="IPR036388">
    <property type="entry name" value="WH-like_DNA-bd_sf"/>
</dbReference>
<keyword evidence="1" id="KW-0805">Transcription regulation</keyword>
<evidence type="ECO:0000313" key="6">
    <source>
        <dbReference type="Proteomes" id="UP000788153"/>
    </source>
</evidence>
<gene>
    <name evidence="5" type="ORF">FHT01_000478</name>
</gene>
<dbReference type="Pfam" id="PF13545">
    <property type="entry name" value="HTH_Crp_2"/>
    <property type="match status" value="1"/>
</dbReference>
<dbReference type="CDD" id="cd00038">
    <property type="entry name" value="CAP_ED"/>
    <property type="match status" value="1"/>
</dbReference>